<evidence type="ECO:0008006" key="3">
    <source>
        <dbReference type="Google" id="ProtNLM"/>
    </source>
</evidence>
<evidence type="ECO:0000313" key="2">
    <source>
        <dbReference type="Proteomes" id="UP000054279"/>
    </source>
</evidence>
<dbReference type="Proteomes" id="UP000054279">
    <property type="component" value="Unassembled WGS sequence"/>
</dbReference>
<gene>
    <name evidence="1" type="ORF">M422DRAFT_262633</name>
</gene>
<accession>A0A0C9UJL8</accession>
<sequence>MHQYRAHRVCGPFLHPALTELDIWFHATFEDIEGVHDILLLLPEAAPGLQNLSIHCSCLVSELYGALASILTSLPSLRKISLPRHWFAGGVIDILATLPHLEQFDWNSTGVGALQDIIGFSVNLRDNSFPVLSRMEMEIDFPTVQAFLGQSTVLGQLVSIDIKTINRAHPEHIHEFLQLCASKGRALSKIRVDGFPTRPDPASINGTFNMAILQPALGCAEPTSLIIEYPTPLVLTEDNLRTISMKLPKLRSICLGELPLYPTPPTLNIAALLPLLENCPHLEDIGLYLDGNDSF</sequence>
<evidence type="ECO:0000313" key="1">
    <source>
        <dbReference type="EMBL" id="KIJ35074.1"/>
    </source>
</evidence>
<protein>
    <recommendedName>
        <fullName evidence="3">F-box domain-containing protein</fullName>
    </recommendedName>
</protein>
<dbReference type="Gene3D" id="3.80.10.10">
    <property type="entry name" value="Ribonuclease Inhibitor"/>
    <property type="match status" value="1"/>
</dbReference>
<proteinExistence type="predicted"/>
<dbReference type="EMBL" id="KN837192">
    <property type="protein sequence ID" value="KIJ35074.1"/>
    <property type="molecule type" value="Genomic_DNA"/>
</dbReference>
<dbReference type="HOGENOM" id="CLU_943873_0_0_1"/>
<dbReference type="SUPFAM" id="SSF52047">
    <property type="entry name" value="RNI-like"/>
    <property type="match status" value="1"/>
</dbReference>
<name>A0A0C9UJL8_SPHS4</name>
<reference evidence="1 2" key="1">
    <citation type="submission" date="2014-06" db="EMBL/GenBank/DDBJ databases">
        <title>Evolutionary Origins and Diversification of the Mycorrhizal Mutualists.</title>
        <authorList>
            <consortium name="DOE Joint Genome Institute"/>
            <consortium name="Mycorrhizal Genomics Consortium"/>
            <person name="Kohler A."/>
            <person name="Kuo A."/>
            <person name="Nagy L.G."/>
            <person name="Floudas D."/>
            <person name="Copeland A."/>
            <person name="Barry K.W."/>
            <person name="Cichocki N."/>
            <person name="Veneault-Fourrey C."/>
            <person name="LaButti K."/>
            <person name="Lindquist E.A."/>
            <person name="Lipzen A."/>
            <person name="Lundell T."/>
            <person name="Morin E."/>
            <person name="Murat C."/>
            <person name="Riley R."/>
            <person name="Ohm R."/>
            <person name="Sun H."/>
            <person name="Tunlid A."/>
            <person name="Henrissat B."/>
            <person name="Grigoriev I.V."/>
            <person name="Hibbett D.S."/>
            <person name="Martin F."/>
        </authorList>
    </citation>
    <scope>NUCLEOTIDE SEQUENCE [LARGE SCALE GENOMIC DNA]</scope>
    <source>
        <strain evidence="1 2">SS14</strain>
    </source>
</reference>
<dbReference type="InterPro" id="IPR032675">
    <property type="entry name" value="LRR_dom_sf"/>
</dbReference>
<organism evidence="1 2">
    <name type="scientific">Sphaerobolus stellatus (strain SS14)</name>
    <dbReference type="NCBI Taxonomy" id="990650"/>
    <lineage>
        <taxon>Eukaryota</taxon>
        <taxon>Fungi</taxon>
        <taxon>Dikarya</taxon>
        <taxon>Basidiomycota</taxon>
        <taxon>Agaricomycotina</taxon>
        <taxon>Agaricomycetes</taxon>
        <taxon>Phallomycetidae</taxon>
        <taxon>Geastrales</taxon>
        <taxon>Sphaerobolaceae</taxon>
        <taxon>Sphaerobolus</taxon>
    </lineage>
</organism>
<dbReference type="AlphaFoldDB" id="A0A0C9UJL8"/>
<keyword evidence="2" id="KW-1185">Reference proteome</keyword>
<dbReference type="OrthoDB" id="2447803at2759"/>